<sequence>MCLKAVSVSGGRYAALLQNNIIPELQVRQALYTVTFMLDGAPPHIVMAFWEYHDTSRILSTRLVSQISRPDTLTMTMTMTHVHQLTHCV</sequence>
<keyword evidence="2" id="KW-1185">Reference proteome</keyword>
<organism evidence="1 2">
    <name type="scientific">Araneus ventricosus</name>
    <name type="common">Orbweaver spider</name>
    <name type="synonym">Epeira ventricosa</name>
    <dbReference type="NCBI Taxonomy" id="182803"/>
    <lineage>
        <taxon>Eukaryota</taxon>
        <taxon>Metazoa</taxon>
        <taxon>Ecdysozoa</taxon>
        <taxon>Arthropoda</taxon>
        <taxon>Chelicerata</taxon>
        <taxon>Arachnida</taxon>
        <taxon>Araneae</taxon>
        <taxon>Araneomorphae</taxon>
        <taxon>Entelegynae</taxon>
        <taxon>Araneoidea</taxon>
        <taxon>Araneidae</taxon>
        <taxon>Araneus</taxon>
    </lineage>
</organism>
<comment type="caution">
    <text evidence="1">The sequence shown here is derived from an EMBL/GenBank/DDBJ whole genome shotgun (WGS) entry which is preliminary data.</text>
</comment>
<dbReference type="Proteomes" id="UP000499080">
    <property type="component" value="Unassembled WGS sequence"/>
</dbReference>
<name>A0A4Y2BFI2_ARAVE</name>
<proteinExistence type="predicted"/>
<dbReference type="AlphaFoldDB" id="A0A4Y2BFI2"/>
<protein>
    <submittedName>
        <fullName evidence="1">Uncharacterized protein</fullName>
    </submittedName>
</protein>
<evidence type="ECO:0000313" key="2">
    <source>
        <dbReference type="Proteomes" id="UP000499080"/>
    </source>
</evidence>
<evidence type="ECO:0000313" key="1">
    <source>
        <dbReference type="EMBL" id="GBL91022.1"/>
    </source>
</evidence>
<accession>A0A4Y2BFI2</accession>
<reference evidence="1 2" key="1">
    <citation type="journal article" date="2019" name="Sci. Rep.">
        <title>Orb-weaving spider Araneus ventricosus genome elucidates the spidroin gene catalogue.</title>
        <authorList>
            <person name="Kono N."/>
            <person name="Nakamura H."/>
            <person name="Ohtoshi R."/>
            <person name="Moran D.A.P."/>
            <person name="Shinohara A."/>
            <person name="Yoshida Y."/>
            <person name="Fujiwara M."/>
            <person name="Mori M."/>
            <person name="Tomita M."/>
            <person name="Arakawa K."/>
        </authorList>
    </citation>
    <scope>NUCLEOTIDE SEQUENCE [LARGE SCALE GENOMIC DNA]</scope>
</reference>
<gene>
    <name evidence="1" type="ORF">AVEN_184412_1</name>
</gene>
<dbReference type="EMBL" id="BGPR01000076">
    <property type="protein sequence ID" value="GBL91022.1"/>
    <property type="molecule type" value="Genomic_DNA"/>
</dbReference>